<dbReference type="Proteomes" id="UP000018339">
    <property type="component" value="Unassembled WGS sequence"/>
</dbReference>
<accession>A0A7U9JBX1</accession>
<name>A0A7U9JBX1_GEOTM</name>
<reference evidence="2 3" key="1">
    <citation type="journal article" date="2014" name="Genome Announc.">
        <title>Draft Genome Sequence of Geobacillus thermopakistaniensis Strain MAS1.</title>
        <authorList>
            <person name="Siddiqui M.A."/>
            <person name="Rashid N."/>
            <person name="Ayyampalayam S."/>
            <person name="Whitman W.B."/>
        </authorList>
    </citation>
    <scope>NUCLEOTIDE SEQUENCE [LARGE SCALE GENOMIC DNA]</scope>
    <source>
        <strain evidence="2 3">MAS1</strain>
    </source>
</reference>
<keyword evidence="3" id="KW-1185">Reference proteome</keyword>
<protein>
    <submittedName>
        <fullName evidence="2">Uncharacterized protein</fullName>
    </submittedName>
</protein>
<sequence length="49" mass="5652">MRNPIVEPYFLFNHHPSTAFPRKEQKDFFTPTANGTERGKNERGMGNGE</sequence>
<dbReference type="AlphaFoldDB" id="A0A7U9JBX1"/>
<dbReference type="EMBL" id="AYSF01000037">
    <property type="protein sequence ID" value="ESU72725.1"/>
    <property type="molecule type" value="Genomic_DNA"/>
</dbReference>
<comment type="caution">
    <text evidence="2">The sequence shown here is derived from an EMBL/GenBank/DDBJ whole genome shotgun (WGS) entry which is preliminary data.</text>
</comment>
<evidence type="ECO:0000313" key="3">
    <source>
        <dbReference type="Proteomes" id="UP000018339"/>
    </source>
</evidence>
<gene>
    <name evidence="2" type="ORF">T260_06765</name>
</gene>
<feature type="region of interest" description="Disordered" evidence="1">
    <location>
        <begin position="16"/>
        <end position="49"/>
    </location>
</feature>
<evidence type="ECO:0000313" key="2">
    <source>
        <dbReference type="EMBL" id="ESU72725.1"/>
    </source>
</evidence>
<proteinExistence type="predicted"/>
<evidence type="ECO:0000256" key="1">
    <source>
        <dbReference type="SAM" id="MobiDB-lite"/>
    </source>
</evidence>
<organism evidence="2 3">
    <name type="scientific">Geobacillus thermopakistaniensis (strain MAS1)</name>
    <dbReference type="NCBI Taxonomy" id="1408282"/>
    <lineage>
        <taxon>Bacteria</taxon>
        <taxon>Bacillati</taxon>
        <taxon>Bacillota</taxon>
        <taxon>Bacilli</taxon>
        <taxon>Bacillales</taxon>
        <taxon>Anoxybacillaceae</taxon>
        <taxon>Geobacillus</taxon>
    </lineage>
</organism>